<dbReference type="Proteomes" id="UP001164250">
    <property type="component" value="Chromosome 15"/>
</dbReference>
<name>A0ACC0ZP07_9ROSI</name>
<evidence type="ECO:0000313" key="1">
    <source>
        <dbReference type="EMBL" id="KAJ0074916.1"/>
    </source>
</evidence>
<reference evidence="2" key="1">
    <citation type="journal article" date="2023" name="G3 (Bethesda)">
        <title>Genome assembly and association tests identify interacting loci associated with vigor, precocity, and sex in interspecific pistachio rootstocks.</title>
        <authorList>
            <person name="Palmer W."/>
            <person name="Jacygrad E."/>
            <person name="Sagayaradj S."/>
            <person name="Cavanaugh K."/>
            <person name="Han R."/>
            <person name="Bertier L."/>
            <person name="Beede B."/>
            <person name="Kafkas S."/>
            <person name="Golino D."/>
            <person name="Preece J."/>
            <person name="Michelmore R."/>
        </authorList>
    </citation>
    <scope>NUCLEOTIDE SEQUENCE [LARGE SCALE GENOMIC DNA]</scope>
</reference>
<accession>A0ACC0ZP07</accession>
<organism evidence="1 2">
    <name type="scientific">Pistacia atlantica</name>
    <dbReference type="NCBI Taxonomy" id="434234"/>
    <lineage>
        <taxon>Eukaryota</taxon>
        <taxon>Viridiplantae</taxon>
        <taxon>Streptophyta</taxon>
        <taxon>Embryophyta</taxon>
        <taxon>Tracheophyta</taxon>
        <taxon>Spermatophyta</taxon>
        <taxon>Magnoliopsida</taxon>
        <taxon>eudicotyledons</taxon>
        <taxon>Gunneridae</taxon>
        <taxon>Pentapetalae</taxon>
        <taxon>rosids</taxon>
        <taxon>malvids</taxon>
        <taxon>Sapindales</taxon>
        <taxon>Anacardiaceae</taxon>
        <taxon>Pistacia</taxon>
    </lineage>
</organism>
<evidence type="ECO:0000313" key="2">
    <source>
        <dbReference type="Proteomes" id="UP001164250"/>
    </source>
</evidence>
<dbReference type="EMBL" id="CM047910">
    <property type="protein sequence ID" value="KAJ0074916.1"/>
    <property type="molecule type" value="Genomic_DNA"/>
</dbReference>
<comment type="caution">
    <text evidence="1">The sequence shown here is derived from an EMBL/GenBank/DDBJ whole genome shotgun (WGS) entry which is preliminary data.</text>
</comment>
<keyword evidence="2" id="KW-1185">Reference proteome</keyword>
<gene>
    <name evidence="1" type="ORF">Patl1_34744</name>
</gene>
<sequence length="808" mass="89100">MGSPRRDVDLEEQLKEVGNALLSPPSAIDELTALLDKAEHLLANVEQAPPGSMQDALLPSMKALIADELLRHSDTDVRLSVASCISEITRITAPEAPYDDDIMKEVFHLSVAAFEKLSHVSGRCYTKAVSVLDTVAKVRSCLVMLDLECDTLIIEMFQHFLKFIRSNHPHAVFSSMETIMTLVIDESEDISWDLLSVLLSSVRKENQDVSPISWKLGEKVITNCAAKLKSSFMDALQSRGIALDQYAEIVSCICKNEYETLQGLDCSGKYLATNKLDPVSPGEVCHDVDDISKSMKCNGTSPTRDDKYIDNRSSKVFEQCTHADHSRNIDVRGSAKPDNLVSVRNVKSDTEPASAPKKRGRKPNSLMNPEEGYDHSWICTGRKNSKVPGREKSHDKEFDCSPSVDPDFKNRALLSTEKNVGEPASSPTPKSHLNEESHPRRGRPKKKQSMKDQDGDLNSLHEKEVKRHKRSLEGELAAKASEETAAASGCGVLEKEADIPNDLEEKPQKLSATKARGEGVNEDNPSVKTDVKKGSLVAATSAKGITDASGTKKGKISKAARKSSNRNGNNSVETPKTEVKRKHTAGKEVKKNTASKSSNRDRNYSEETPKTKIKRKHTAGEEVAFETHELGEQLVGKRIKVWWPMDKTFYEGVIDSYDRIKKKHRILYVDGDVERLNLEKQRFKLIEDVDLSKGGQETDVLKPDASSAILQKGKGRNKVSAGQRSEGLILEKVGLEHAIASKAKARKSAGASAGGAKLDKPIIGDEPIIDASEKDSSSKGDDHNSINKLIVRDRKLILTVTRRQPDLY</sequence>
<proteinExistence type="predicted"/>
<protein>
    <submittedName>
        <fullName evidence="1">Uncharacterized protein</fullName>
    </submittedName>
</protein>